<feature type="compositionally biased region" description="Low complexity" evidence="2">
    <location>
        <begin position="23"/>
        <end position="33"/>
    </location>
</feature>
<dbReference type="EMBL" id="JEMT01029937">
    <property type="protein sequence ID" value="EXX50492.1"/>
    <property type="molecule type" value="Genomic_DNA"/>
</dbReference>
<evidence type="ECO:0000256" key="2">
    <source>
        <dbReference type="SAM" id="MobiDB-lite"/>
    </source>
</evidence>
<feature type="compositionally biased region" description="Acidic residues" evidence="2">
    <location>
        <begin position="186"/>
        <end position="199"/>
    </location>
</feature>
<proteinExistence type="predicted"/>
<dbReference type="Proteomes" id="UP000022910">
    <property type="component" value="Unassembled WGS sequence"/>
</dbReference>
<keyword evidence="4" id="KW-1185">Reference proteome</keyword>
<dbReference type="SMR" id="A0A015I0N2"/>
<protein>
    <submittedName>
        <fullName evidence="3">Uncharacterized protein</fullName>
    </submittedName>
</protein>
<evidence type="ECO:0000313" key="3">
    <source>
        <dbReference type="EMBL" id="EXX50492.1"/>
    </source>
</evidence>
<accession>A0A015I0N2</accession>
<dbReference type="OrthoDB" id="2405125at2759"/>
<evidence type="ECO:0000313" key="4">
    <source>
        <dbReference type="Proteomes" id="UP000022910"/>
    </source>
</evidence>
<dbReference type="AlphaFoldDB" id="A0A015I0N2"/>
<feature type="compositionally biased region" description="Basic and acidic residues" evidence="2">
    <location>
        <begin position="209"/>
        <end position="222"/>
    </location>
</feature>
<dbReference type="HOGENOM" id="CLU_108606_0_0_1"/>
<organism evidence="3 4">
    <name type="scientific">Rhizophagus irregularis (strain DAOM 197198w)</name>
    <name type="common">Glomus intraradices</name>
    <dbReference type="NCBI Taxonomy" id="1432141"/>
    <lineage>
        <taxon>Eukaryota</taxon>
        <taxon>Fungi</taxon>
        <taxon>Fungi incertae sedis</taxon>
        <taxon>Mucoromycota</taxon>
        <taxon>Glomeromycotina</taxon>
        <taxon>Glomeromycetes</taxon>
        <taxon>Glomerales</taxon>
        <taxon>Glomeraceae</taxon>
        <taxon>Rhizophagus</taxon>
    </lineage>
</organism>
<comment type="caution">
    <text evidence="3">The sequence shown here is derived from an EMBL/GenBank/DDBJ whole genome shotgun (WGS) entry which is preliminary data.</text>
</comment>
<gene>
    <name evidence="3" type="ORF">RirG_270300</name>
</gene>
<feature type="region of interest" description="Disordered" evidence="2">
    <location>
        <begin position="165"/>
        <end position="222"/>
    </location>
</feature>
<evidence type="ECO:0000256" key="1">
    <source>
        <dbReference type="SAM" id="Coils"/>
    </source>
</evidence>
<feature type="coiled-coil region" evidence="1">
    <location>
        <begin position="103"/>
        <end position="137"/>
    </location>
</feature>
<name>A0A015I0N2_RHIIW</name>
<reference evidence="3 4" key="1">
    <citation type="submission" date="2014-02" db="EMBL/GenBank/DDBJ databases">
        <title>Single nucleus genome sequencing reveals high similarity among nuclei of an endomycorrhizal fungus.</title>
        <authorList>
            <person name="Lin K."/>
            <person name="Geurts R."/>
            <person name="Zhang Z."/>
            <person name="Limpens E."/>
            <person name="Saunders D.G."/>
            <person name="Mu D."/>
            <person name="Pang E."/>
            <person name="Cao H."/>
            <person name="Cha H."/>
            <person name="Lin T."/>
            <person name="Zhou Q."/>
            <person name="Shang Y."/>
            <person name="Li Y."/>
            <person name="Ivanov S."/>
            <person name="Sharma T."/>
            <person name="Velzen R.V."/>
            <person name="Ruijter N.D."/>
            <person name="Aanen D.K."/>
            <person name="Win J."/>
            <person name="Kamoun S."/>
            <person name="Bisseling T."/>
            <person name="Huang S."/>
        </authorList>
    </citation>
    <scope>NUCLEOTIDE SEQUENCE [LARGE SCALE GENOMIC DNA]</scope>
    <source>
        <strain evidence="4">DAOM197198w</strain>
    </source>
</reference>
<feature type="region of interest" description="Disordered" evidence="2">
    <location>
        <begin position="23"/>
        <end position="63"/>
    </location>
</feature>
<keyword evidence="1" id="KW-0175">Coiled coil</keyword>
<sequence>MSQQEKKKITKVYKYLSEITPAATAATTSKSASEIPPDATTSNETTPAPATTSKSTITSKSKVQHMKEQYKNFKVPDSYLEKQKELRHNLDFNDDNPSLETENHKLRAIIADLHNKNTKLEKTNVDIFKELKSLKEDFSTLMEINDAFGTENEELKRKIRTSEIDDNESKHLSKKAKGKRSVVQISDDDDKDKDVDDDLMDSKSNATEESPKEPNEREARVR</sequence>
<feature type="compositionally biased region" description="Low complexity" evidence="2">
    <location>
        <begin position="45"/>
        <end position="61"/>
    </location>
</feature>